<feature type="domain" description="HAMP" evidence="7">
    <location>
        <begin position="202"/>
        <end position="254"/>
    </location>
</feature>
<sequence length="489" mass="52242">MTIGLAPDLAHPFERARVATRSVGGASLRVRILVLFVGVNFACACAAGIVTILNARQATEVEIASSLDTAGRLARETVTRLERDVGRLRVISDLQAALPMVRHARIVVEDRFGAAIASREPSRRHGADERDGVPDWFARLIEPPPSSLAIPVVIGGEPAGSVVVHGDPADEIAEVWDDMLSLMALFIVLNVMTVAIFALLLGRELAPLGALAEGMADLRLGRLNRRIDAPKSRELSAIVERFNALGQALAAERAKNGRMSWRMVSLQDDERRQIAKELHDELGPCLFGLRANLESLERAIDAPPVKASGEAKERLATVADLSARLSDMNRRLLTRLRPMALGAAPLPDVLAGLLADFQRHHPECRFDLSASDIGHGYGEPVDLTVYRAVQEGVTNAVRHAACSRVAVTVAHDRDEGGAEALRVRVLDDGGGVADPAPAGFGLVGLGERLRALGGSFHLHNAPGGAALDVVVPLTHATDGAKAKMKDFSQ</sequence>
<evidence type="ECO:0000256" key="4">
    <source>
        <dbReference type="ARBA" id="ARBA00022777"/>
    </source>
</evidence>
<evidence type="ECO:0000256" key="5">
    <source>
        <dbReference type="ARBA" id="ARBA00023012"/>
    </source>
</evidence>
<keyword evidence="2" id="KW-0597">Phosphoprotein</keyword>
<dbReference type="InterPro" id="IPR032244">
    <property type="entry name" value="LapD_MoxY_N"/>
</dbReference>
<dbReference type="InterPro" id="IPR050482">
    <property type="entry name" value="Sensor_HK_TwoCompSys"/>
</dbReference>
<evidence type="ECO:0000256" key="6">
    <source>
        <dbReference type="SAM" id="Phobius"/>
    </source>
</evidence>
<dbReference type="Pfam" id="PF02518">
    <property type="entry name" value="HATPase_c"/>
    <property type="match status" value="1"/>
</dbReference>
<keyword evidence="6" id="KW-0812">Transmembrane</keyword>
<dbReference type="AlphaFoldDB" id="A0A4Q9GII1"/>
<keyword evidence="5" id="KW-0902">Two-component regulatory system</keyword>
<dbReference type="OrthoDB" id="9778496at2"/>
<dbReference type="PROSITE" id="PS50885">
    <property type="entry name" value="HAMP"/>
    <property type="match status" value="1"/>
</dbReference>
<name>A0A4Q9GII1_9HYPH</name>
<reference evidence="8 9" key="1">
    <citation type="submission" date="2019-02" db="EMBL/GenBank/DDBJ databases">
        <title>Hansschlegelia quercus sp. nov., a novel methylotrophic bacterium from buds of oak (Quercus robur L.).</title>
        <authorList>
            <person name="Agafonova N.V."/>
            <person name="Kaparullina E.N."/>
            <person name="Grouzdev D.S."/>
            <person name="Doronina N.V."/>
        </authorList>
    </citation>
    <scope>NUCLEOTIDE SEQUENCE [LARGE SCALE GENOMIC DNA]</scope>
    <source>
        <strain evidence="8 9">Dub</strain>
    </source>
</reference>
<keyword evidence="3" id="KW-0808">Transferase</keyword>
<dbReference type="Pfam" id="PF07730">
    <property type="entry name" value="HisKA_3"/>
    <property type="match status" value="1"/>
</dbReference>
<protein>
    <recommendedName>
        <fullName evidence="7">HAMP domain-containing protein</fullName>
    </recommendedName>
</protein>
<proteinExistence type="predicted"/>
<evidence type="ECO:0000259" key="7">
    <source>
        <dbReference type="PROSITE" id="PS50885"/>
    </source>
</evidence>
<dbReference type="RefSeq" id="WP_131003619.1">
    <property type="nucleotide sequence ID" value="NZ_JBHSZR010000013.1"/>
</dbReference>
<dbReference type="InterPro" id="IPR003594">
    <property type="entry name" value="HATPase_dom"/>
</dbReference>
<feature type="transmembrane region" description="Helical" evidence="6">
    <location>
        <begin position="182"/>
        <end position="201"/>
    </location>
</feature>
<comment type="subcellular location">
    <subcellularLocation>
        <location evidence="1">Membrane</location>
    </subcellularLocation>
</comment>
<gene>
    <name evidence="8" type="ORF">EYR15_11090</name>
</gene>
<evidence type="ECO:0000313" key="8">
    <source>
        <dbReference type="EMBL" id="TBN52384.1"/>
    </source>
</evidence>
<dbReference type="CDD" id="cd16917">
    <property type="entry name" value="HATPase_UhpB-NarQ-NarX-like"/>
    <property type="match status" value="1"/>
</dbReference>
<dbReference type="InterPro" id="IPR003660">
    <property type="entry name" value="HAMP_dom"/>
</dbReference>
<dbReference type="GO" id="GO:0046983">
    <property type="term" value="F:protein dimerization activity"/>
    <property type="evidence" value="ECO:0007669"/>
    <property type="project" value="InterPro"/>
</dbReference>
<dbReference type="EMBL" id="SIUB01000005">
    <property type="protein sequence ID" value="TBN52384.1"/>
    <property type="molecule type" value="Genomic_DNA"/>
</dbReference>
<dbReference type="Pfam" id="PF16448">
    <property type="entry name" value="LapD_MoxY_N"/>
    <property type="match status" value="1"/>
</dbReference>
<dbReference type="PANTHER" id="PTHR24421:SF58">
    <property type="entry name" value="SIGNAL TRANSDUCTION HISTIDINE-PROTEIN KINASE_PHOSPHATASE UHPB"/>
    <property type="match status" value="1"/>
</dbReference>
<dbReference type="Proteomes" id="UP000291613">
    <property type="component" value="Unassembled WGS sequence"/>
</dbReference>
<dbReference type="InterPro" id="IPR036890">
    <property type="entry name" value="HATPase_C_sf"/>
</dbReference>
<dbReference type="GO" id="GO:0016020">
    <property type="term" value="C:membrane"/>
    <property type="evidence" value="ECO:0007669"/>
    <property type="project" value="UniProtKB-SubCell"/>
</dbReference>
<evidence type="ECO:0000256" key="2">
    <source>
        <dbReference type="ARBA" id="ARBA00022553"/>
    </source>
</evidence>
<dbReference type="GO" id="GO:0000155">
    <property type="term" value="F:phosphorelay sensor kinase activity"/>
    <property type="evidence" value="ECO:0007669"/>
    <property type="project" value="InterPro"/>
</dbReference>
<evidence type="ECO:0000313" key="9">
    <source>
        <dbReference type="Proteomes" id="UP000291613"/>
    </source>
</evidence>
<dbReference type="PANTHER" id="PTHR24421">
    <property type="entry name" value="NITRATE/NITRITE SENSOR PROTEIN NARX-RELATED"/>
    <property type="match status" value="1"/>
</dbReference>
<evidence type="ECO:0000256" key="1">
    <source>
        <dbReference type="ARBA" id="ARBA00004370"/>
    </source>
</evidence>
<dbReference type="SUPFAM" id="SSF55874">
    <property type="entry name" value="ATPase domain of HSP90 chaperone/DNA topoisomerase II/histidine kinase"/>
    <property type="match status" value="1"/>
</dbReference>
<accession>A0A4Q9GII1</accession>
<dbReference type="Gene3D" id="3.30.565.10">
    <property type="entry name" value="Histidine kinase-like ATPase, C-terminal domain"/>
    <property type="match status" value="1"/>
</dbReference>
<comment type="caution">
    <text evidence="8">The sequence shown here is derived from an EMBL/GenBank/DDBJ whole genome shotgun (WGS) entry which is preliminary data.</text>
</comment>
<keyword evidence="9" id="KW-1185">Reference proteome</keyword>
<feature type="transmembrane region" description="Helical" evidence="6">
    <location>
        <begin position="32"/>
        <end position="53"/>
    </location>
</feature>
<keyword evidence="6" id="KW-0472">Membrane</keyword>
<keyword evidence="6" id="KW-1133">Transmembrane helix</keyword>
<dbReference type="InterPro" id="IPR011712">
    <property type="entry name" value="Sig_transdc_His_kin_sub3_dim/P"/>
</dbReference>
<evidence type="ECO:0000256" key="3">
    <source>
        <dbReference type="ARBA" id="ARBA00022679"/>
    </source>
</evidence>
<keyword evidence="4" id="KW-0418">Kinase</keyword>
<organism evidence="8 9">
    <name type="scientific">Hansschlegelia quercus</name>
    <dbReference type="NCBI Taxonomy" id="2528245"/>
    <lineage>
        <taxon>Bacteria</taxon>
        <taxon>Pseudomonadati</taxon>
        <taxon>Pseudomonadota</taxon>
        <taxon>Alphaproteobacteria</taxon>
        <taxon>Hyphomicrobiales</taxon>
        <taxon>Methylopilaceae</taxon>
        <taxon>Hansschlegelia</taxon>
    </lineage>
</organism>
<dbReference type="Gene3D" id="1.20.5.1930">
    <property type="match status" value="1"/>
</dbReference>